<dbReference type="InterPro" id="IPR018265">
    <property type="entry name" value="Ribosomal_bL35_CS"/>
</dbReference>
<gene>
    <name evidence="5 7" type="primary">rpmI</name>
    <name evidence="7" type="ORF">SOO65_15110</name>
</gene>
<dbReference type="Pfam" id="PF01632">
    <property type="entry name" value="Ribosomal_L35p"/>
    <property type="match status" value="1"/>
</dbReference>
<evidence type="ECO:0000313" key="7">
    <source>
        <dbReference type="EMBL" id="WPU64024.1"/>
    </source>
</evidence>
<dbReference type="HAMAP" id="MF_00514">
    <property type="entry name" value="Ribosomal_bL35"/>
    <property type="match status" value="1"/>
</dbReference>
<dbReference type="NCBIfam" id="TIGR00001">
    <property type="entry name" value="rpmI_bact"/>
    <property type="match status" value="1"/>
</dbReference>
<evidence type="ECO:0000256" key="5">
    <source>
        <dbReference type="HAMAP-Rule" id="MF_00514"/>
    </source>
</evidence>
<evidence type="ECO:0000313" key="8">
    <source>
        <dbReference type="Proteomes" id="UP001324634"/>
    </source>
</evidence>
<dbReference type="PANTHER" id="PTHR33343">
    <property type="entry name" value="54S RIBOSOMAL PROTEIN BL35M"/>
    <property type="match status" value="1"/>
</dbReference>
<dbReference type="GO" id="GO:0022625">
    <property type="term" value="C:cytosolic large ribosomal subunit"/>
    <property type="evidence" value="ECO:0007669"/>
    <property type="project" value="TreeGrafter"/>
</dbReference>
<protein>
    <recommendedName>
        <fullName evidence="4 5">Large ribosomal subunit protein bL35</fullName>
    </recommendedName>
</protein>
<evidence type="ECO:0000256" key="4">
    <source>
        <dbReference type="ARBA" id="ARBA00071664"/>
    </source>
</evidence>
<accession>A0AAX4HL97</accession>
<evidence type="ECO:0000256" key="2">
    <source>
        <dbReference type="ARBA" id="ARBA00022980"/>
    </source>
</evidence>
<dbReference type="PRINTS" id="PR00064">
    <property type="entry name" value="RIBOSOMALL35"/>
</dbReference>
<name>A0AAX4HL97_9BACT</name>
<dbReference type="InterPro" id="IPR021137">
    <property type="entry name" value="Ribosomal_bL35-like"/>
</dbReference>
<dbReference type="EMBL" id="CP139487">
    <property type="protein sequence ID" value="WPU64024.1"/>
    <property type="molecule type" value="Genomic_DNA"/>
</dbReference>
<evidence type="ECO:0000256" key="1">
    <source>
        <dbReference type="ARBA" id="ARBA00006598"/>
    </source>
</evidence>
<sequence length="66" mass="7496">MAKMKTKRAAAKRFKVTATGKIKYKKAHLRHLLVNKSKKAKKDKNTPGYVHPGDYHNAAMCIPYLV</sequence>
<dbReference type="InterPro" id="IPR037229">
    <property type="entry name" value="Ribosomal_bL35_sf"/>
</dbReference>
<proteinExistence type="inferred from homology"/>
<keyword evidence="3 5" id="KW-0687">Ribonucleoprotein</keyword>
<dbReference type="PANTHER" id="PTHR33343:SF1">
    <property type="entry name" value="LARGE RIBOSOMAL SUBUNIT PROTEIN BL35M"/>
    <property type="match status" value="1"/>
</dbReference>
<dbReference type="Gene3D" id="4.10.410.60">
    <property type="match status" value="1"/>
</dbReference>
<evidence type="ECO:0000256" key="3">
    <source>
        <dbReference type="ARBA" id="ARBA00023274"/>
    </source>
</evidence>
<dbReference type="AlphaFoldDB" id="A0AAX4HL97"/>
<evidence type="ECO:0000256" key="6">
    <source>
        <dbReference type="RuleBase" id="RU000568"/>
    </source>
</evidence>
<keyword evidence="2 5" id="KW-0689">Ribosomal protein</keyword>
<dbReference type="Proteomes" id="UP001324634">
    <property type="component" value="Chromosome"/>
</dbReference>
<reference evidence="7 8" key="1">
    <citation type="submission" date="2023-11" db="EMBL/GenBank/DDBJ databases">
        <title>Peredibacter starrii A3.12.</title>
        <authorList>
            <person name="Mitchell R.J."/>
        </authorList>
    </citation>
    <scope>NUCLEOTIDE SEQUENCE [LARGE SCALE GENOMIC DNA]</scope>
    <source>
        <strain evidence="7 8">A3.12</strain>
    </source>
</reference>
<dbReference type="GO" id="GO:0006412">
    <property type="term" value="P:translation"/>
    <property type="evidence" value="ECO:0007669"/>
    <property type="project" value="UniProtKB-UniRule"/>
</dbReference>
<dbReference type="InterPro" id="IPR001706">
    <property type="entry name" value="Ribosomal_bL35"/>
</dbReference>
<organism evidence="7 8">
    <name type="scientific">Peredibacter starrii</name>
    <dbReference type="NCBI Taxonomy" id="28202"/>
    <lineage>
        <taxon>Bacteria</taxon>
        <taxon>Pseudomonadati</taxon>
        <taxon>Bdellovibrionota</taxon>
        <taxon>Bacteriovoracia</taxon>
        <taxon>Bacteriovoracales</taxon>
        <taxon>Bacteriovoracaceae</taxon>
        <taxon>Peredibacter</taxon>
    </lineage>
</organism>
<comment type="similarity">
    <text evidence="1 5 6">Belongs to the bacterial ribosomal protein bL35 family.</text>
</comment>
<dbReference type="SUPFAM" id="SSF143034">
    <property type="entry name" value="L35p-like"/>
    <property type="match status" value="1"/>
</dbReference>
<dbReference type="KEGG" id="psti:SOO65_15110"/>
<dbReference type="FunFam" id="4.10.410.60:FF:000001">
    <property type="entry name" value="50S ribosomal protein L35"/>
    <property type="match status" value="1"/>
</dbReference>
<dbReference type="GO" id="GO:0003735">
    <property type="term" value="F:structural constituent of ribosome"/>
    <property type="evidence" value="ECO:0007669"/>
    <property type="project" value="InterPro"/>
</dbReference>
<dbReference type="RefSeq" id="WP_321391935.1">
    <property type="nucleotide sequence ID" value="NZ_CP139487.1"/>
</dbReference>
<keyword evidence="8" id="KW-1185">Reference proteome</keyword>
<dbReference type="PROSITE" id="PS00936">
    <property type="entry name" value="RIBOSOMAL_L35"/>
    <property type="match status" value="1"/>
</dbReference>